<protein>
    <submittedName>
        <fullName evidence="1">Uncharacterized protein</fullName>
    </submittedName>
</protein>
<dbReference type="AlphaFoldDB" id="A0A0F9LS11"/>
<name>A0A0F9LS11_9ZZZZ</name>
<accession>A0A0F9LS11</accession>
<sequence length="80" mass="9155">MIKISYDYDLTISEQLNDTIKDEIEKANLKNKDDLFRRALVLYFAVSEEVRSGNVVVSQDPSTGEVVTVFTNIINQNEKE</sequence>
<proteinExistence type="predicted"/>
<evidence type="ECO:0000313" key="1">
    <source>
        <dbReference type="EMBL" id="KKM97954.1"/>
    </source>
</evidence>
<reference evidence="1" key="1">
    <citation type="journal article" date="2015" name="Nature">
        <title>Complex archaea that bridge the gap between prokaryotes and eukaryotes.</title>
        <authorList>
            <person name="Spang A."/>
            <person name="Saw J.H."/>
            <person name="Jorgensen S.L."/>
            <person name="Zaremba-Niedzwiedzka K."/>
            <person name="Martijn J."/>
            <person name="Lind A.E."/>
            <person name="van Eijk R."/>
            <person name="Schleper C."/>
            <person name="Guy L."/>
            <person name="Ettema T.J."/>
        </authorList>
    </citation>
    <scope>NUCLEOTIDE SEQUENCE</scope>
</reference>
<comment type="caution">
    <text evidence="1">The sequence shown here is derived from an EMBL/GenBank/DDBJ whole genome shotgun (WGS) entry which is preliminary data.</text>
</comment>
<organism evidence="1">
    <name type="scientific">marine sediment metagenome</name>
    <dbReference type="NCBI Taxonomy" id="412755"/>
    <lineage>
        <taxon>unclassified sequences</taxon>
        <taxon>metagenomes</taxon>
        <taxon>ecological metagenomes</taxon>
    </lineage>
</organism>
<dbReference type="EMBL" id="LAZR01005686">
    <property type="protein sequence ID" value="KKM97954.1"/>
    <property type="molecule type" value="Genomic_DNA"/>
</dbReference>
<gene>
    <name evidence="1" type="ORF">LCGC14_1162840</name>
</gene>